<dbReference type="InterPro" id="IPR001650">
    <property type="entry name" value="Helicase_C-like"/>
</dbReference>
<dbReference type="SUPFAM" id="SSF52540">
    <property type="entry name" value="P-loop containing nucleoside triphosphate hydrolases"/>
    <property type="match status" value="1"/>
</dbReference>
<evidence type="ECO:0000256" key="3">
    <source>
        <dbReference type="ARBA" id="ARBA00022806"/>
    </source>
</evidence>
<dbReference type="InParanoid" id="A0A067QLP0"/>
<dbReference type="Pfam" id="PF00271">
    <property type="entry name" value="Helicase_C"/>
    <property type="match status" value="1"/>
</dbReference>
<proteinExistence type="predicted"/>
<dbReference type="OMA" id="VIEVCHI"/>
<dbReference type="GO" id="GO:0009378">
    <property type="term" value="F:four-way junction helicase activity"/>
    <property type="evidence" value="ECO:0007669"/>
    <property type="project" value="TreeGrafter"/>
</dbReference>
<feature type="domain" description="Helicase C-terminal" evidence="6">
    <location>
        <begin position="130"/>
        <end position="297"/>
    </location>
</feature>
<evidence type="ECO:0000313" key="7">
    <source>
        <dbReference type="EMBL" id="KDR10199.1"/>
    </source>
</evidence>
<dbReference type="STRING" id="136037.A0A067QLP0"/>
<dbReference type="EMBL" id="KK853180">
    <property type="protein sequence ID" value="KDR10199.1"/>
    <property type="molecule type" value="Genomic_DNA"/>
</dbReference>
<dbReference type="InterPro" id="IPR027417">
    <property type="entry name" value="P-loop_NTPase"/>
</dbReference>
<dbReference type="GO" id="GO:0005524">
    <property type="term" value="F:ATP binding"/>
    <property type="evidence" value="ECO:0007669"/>
    <property type="project" value="UniProtKB-KW"/>
</dbReference>
<dbReference type="GO" id="GO:0045003">
    <property type="term" value="P:double-strand break repair via synthesis-dependent strand annealing"/>
    <property type="evidence" value="ECO:0007669"/>
    <property type="project" value="TreeGrafter"/>
</dbReference>
<evidence type="ECO:0000313" key="8">
    <source>
        <dbReference type="Proteomes" id="UP000027135"/>
    </source>
</evidence>
<keyword evidence="3" id="KW-0347">Helicase</keyword>
<dbReference type="Gene3D" id="1.20.1320.20">
    <property type="entry name" value="hef helicase domain"/>
    <property type="match status" value="1"/>
</dbReference>
<keyword evidence="8" id="KW-1185">Reference proteome</keyword>
<protein>
    <submittedName>
        <fullName evidence="7">Fanconi anemia group M protein</fullName>
    </submittedName>
</protein>
<dbReference type="Gene3D" id="3.40.50.300">
    <property type="entry name" value="P-loop containing nucleotide triphosphate hydrolases"/>
    <property type="match status" value="1"/>
</dbReference>
<dbReference type="PANTHER" id="PTHR14025:SF20">
    <property type="entry name" value="FANCONI ANEMIA GROUP M PROTEIN"/>
    <property type="match status" value="1"/>
</dbReference>
<dbReference type="GO" id="GO:0043138">
    <property type="term" value="F:3'-5' DNA helicase activity"/>
    <property type="evidence" value="ECO:0007669"/>
    <property type="project" value="TreeGrafter"/>
</dbReference>
<dbReference type="SMART" id="SM00490">
    <property type="entry name" value="HELICc"/>
    <property type="match status" value="1"/>
</dbReference>
<keyword evidence="2" id="KW-0378">Hydrolase</keyword>
<keyword evidence="4" id="KW-0067">ATP-binding</keyword>
<feature type="region of interest" description="Disordered" evidence="5">
    <location>
        <begin position="95"/>
        <end position="115"/>
    </location>
</feature>
<dbReference type="GO" id="GO:0016787">
    <property type="term" value="F:hydrolase activity"/>
    <property type="evidence" value="ECO:0007669"/>
    <property type="project" value="UniProtKB-KW"/>
</dbReference>
<gene>
    <name evidence="7" type="ORF">L798_15612</name>
</gene>
<dbReference type="GO" id="GO:0000400">
    <property type="term" value="F:four-way junction DNA binding"/>
    <property type="evidence" value="ECO:0007669"/>
    <property type="project" value="TreeGrafter"/>
</dbReference>
<keyword evidence="1" id="KW-0547">Nucleotide-binding</keyword>
<sequence length="421" mass="48173">MAERTKFGILKARDMFRQNPPSHILRAQSGHIEARFAVCITLLHSLELLSLYGLRSFHKFLVGVLNENRGTAVVHAYLKNESDLEKLLDELREKLGPDNQVDPEPDTSMPFPHSGQESASYVYSHPKVEKLQDIVVHHFKSFQEKNVVTRAMIFCQYRDIVIEVCHILQKHHPLIKPMTFVGQSSTGKNSKGFTQKQQLKVMHKFKAGGYNTLISTCVGEEGLDIGEVDLIVCFDAHKSPIRLVQRMGRTGRQREGRIVMLVTEGKEHSNFKTSMYQNQTMNKKLLEGSSIRAHMYGNNPRMIPPGIEPQCHRMFITVPTDAETYLNKKKQRLQDIRKLMGNPSNSKVIGLRRKEVSSPYCTEDELADFWGGRTVPAFDRFRDMEELHSKGKRFPTSKMTPKNWTSENGCNGNRLCNLLCW</sequence>
<reference evidence="7 8" key="1">
    <citation type="journal article" date="2014" name="Nat. Commun.">
        <title>Molecular traces of alternative social organization in a termite genome.</title>
        <authorList>
            <person name="Terrapon N."/>
            <person name="Li C."/>
            <person name="Robertson H.M."/>
            <person name="Ji L."/>
            <person name="Meng X."/>
            <person name="Booth W."/>
            <person name="Chen Z."/>
            <person name="Childers C.P."/>
            <person name="Glastad K.M."/>
            <person name="Gokhale K."/>
            <person name="Gowin J."/>
            <person name="Gronenberg W."/>
            <person name="Hermansen R.A."/>
            <person name="Hu H."/>
            <person name="Hunt B.G."/>
            <person name="Huylmans A.K."/>
            <person name="Khalil S.M."/>
            <person name="Mitchell R.D."/>
            <person name="Munoz-Torres M.C."/>
            <person name="Mustard J.A."/>
            <person name="Pan H."/>
            <person name="Reese J.T."/>
            <person name="Scharf M.E."/>
            <person name="Sun F."/>
            <person name="Vogel H."/>
            <person name="Xiao J."/>
            <person name="Yang W."/>
            <person name="Yang Z."/>
            <person name="Yang Z."/>
            <person name="Zhou J."/>
            <person name="Zhu J."/>
            <person name="Brent C.S."/>
            <person name="Elsik C.G."/>
            <person name="Goodisman M.A."/>
            <person name="Liberles D.A."/>
            <person name="Roe R.M."/>
            <person name="Vargo E.L."/>
            <person name="Vilcinskas A."/>
            <person name="Wang J."/>
            <person name="Bornberg-Bauer E."/>
            <person name="Korb J."/>
            <person name="Zhang G."/>
            <person name="Liebig J."/>
        </authorList>
    </citation>
    <scope>NUCLEOTIDE SEQUENCE [LARGE SCALE GENOMIC DNA]</scope>
    <source>
        <tissue evidence="7">Whole organism</tissue>
    </source>
</reference>
<dbReference type="PROSITE" id="PS51194">
    <property type="entry name" value="HELICASE_CTER"/>
    <property type="match status" value="1"/>
</dbReference>
<dbReference type="CDD" id="cd18801">
    <property type="entry name" value="SF2_C_FANCM_Hef"/>
    <property type="match status" value="1"/>
</dbReference>
<dbReference type="Proteomes" id="UP000027135">
    <property type="component" value="Unassembled WGS sequence"/>
</dbReference>
<organism evidence="7 8">
    <name type="scientific">Zootermopsis nevadensis</name>
    <name type="common">Dampwood termite</name>
    <dbReference type="NCBI Taxonomy" id="136037"/>
    <lineage>
        <taxon>Eukaryota</taxon>
        <taxon>Metazoa</taxon>
        <taxon>Ecdysozoa</taxon>
        <taxon>Arthropoda</taxon>
        <taxon>Hexapoda</taxon>
        <taxon>Insecta</taxon>
        <taxon>Pterygota</taxon>
        <taxon>Neoptera</taxon>
        <taxon>Polyneoptera</taxon>
        <taxon>Dictyoptera</taxon>
        <taxon>Blattodea</taxon>
        <taxon>Blattoidea</taxon>
        <taxon>Termitoidae</taxon>
        <taxon>Termopsidae</taxon>
        <taxon>Zootermopsis</taxon>
    </lineage>
</organism>
<evidence type="ECO:0000256" key="4">
    <source>
        <dbReference type="ARBA" id="ARBA00022840"/>
    </source>
</evidence>
<accession>A0A067QLP0</accession>
<evidence type="ECO:0000256" key="5">
    <source>
        <dbReference type="SAM" id="MobiDB-lite"/>
    </source>
</evidence>
<evidence type="ECO:0000256" key="1">
    <source>
        <dbReference type="ARBA" id="ARBA00022741"/>
    </source>
</evidence>
<dbReference type="eggNOG" id="KOG0354">
    <property type="taxonomic scope" value="Eukaryota"/>
</dbReference>
<evidence type="ECO:0000256" key="2">
    <source>
        <dbReference type="ARBA" id="ARBA00022801"/>
    </source>
</evidence>
<dbReference type="PANTHER" id="PTHR14025">
    <property type="entry name" value="FANCONI ANEMIA GROUP M FANCM FAMILY MEMBER"/>
    <property type="match status" value="1"/>
</dbReference>
<evidence type="ECO:0000259" key="6">
    <source>
        <dbReference type="PROSITE" id="PS51194"/>
    </source>
</evidence>
<name>A0A067QLP0_ZOONE</name>
<dbReference type="AlphaFoldDB" id="A0A067QLP0"/>
<dbReference type="GO" id="GO:0036297">
    <property type="term" value="P:interstrand cross-link repair"/>
    <property type="evidence" value="ECO:0007669"/>
    <property type="project" value="TreeGrafter"/>
</dbReference>